<organism evidence="11 12">
    <name type="scientific">Methylobacterium indicum</name>
    <dbReference type="NCBI Taxonomy" id="1775910"/>
    <lineage>
        <taxon>Bacteria</taxon>
        <taxon>Pseudomonadati</taxon>
        <taxon>Pseudomonadota</taxon>
        <taxon>Alphaproteobacteria</taxon>
        <taxon>Hyphomicrobiales</taxon>
        <taxon>Methylobacteriaceae</taxon>
        <taxon>Methylobacterium</taxon>
    </lineage>
</organism>
<keyword evidence="2 7" id="KW-0808">Transferase</keyword>
<dbReference type="InterPro" id="IPR011611">
    <property type="entry name" value="PfkB_dom"/>
</dbReference>
<keyword evidence="4 8" id="KW-0418">Kinase</keyword>
<dbReference type="AlphaFoldDB" id="A0A8H9C897"/>
<protein>
    <recommendedName>
        <fullName evidence="7">Phosphofructokinase</fullName>
    </recommendedName>
</protein>
<keyword evidence="5 9" id="KW-0067">ATP-binding</keyword>
<evidence type="ECO:0000256" key="2">
    <source>
        <dbReference type="ARBA" id="ARBA00022679"/>
    </source>
</evidence>
<sequence>MTRILTLTLNPAIDRTVTLDRLVPGAVHRARALRDDAGGKGVNVASCLADWGVPVTAAGVLGAGNAAVFEALFAAKGIADRCLRVAGETRTNLKLVDPAGTTDVNLPGLALDPASLDAVRAVLRAEAGPDTLAVLAGSLPAGAGADLYAVLTAELKAGGTRVLLDASGAALAAALAAETLPDIVKPNRHELEEWAGRPLPTLADVVDAAADLVRRGIPLVVVSLGEDGAVFVHGQGAAVEALHALAPVVEVTSTVGAGDALVAGLVAGLSADLALADTARLALAFAAGKLTRAGANLPDRAEIEGIARAIEVRVLPAAKI</sequence>
<dbReference type="KEGG" id="mind:mvi_41170"/>
<keyword evidence="3 9" id="KW-0547">Nucleotide-binding</keyword>
<evidence type="ECO:0000313" key="11">
    <source>
        <dbReference type="EMBL" id="BCM85656.1"/>
    </source>
</evidence>
<accession>A0A8H9C897</accession>
<dbReference type="SUPFAM" id="SSF53613">
    <property type="entry name" value="Ribokinase-like"/>
    <property type="match status" value="1"/>
</dbReference>
<dbReference type="Pfam" id="PF00294">
    <property type="entry name" value="PfkB"/>
    <property type="match status" value="1"/>
</dbReference>
<dbReference type="InterPro" id="IPR022463">
    <property type="entry name" value="1-PFruKinase"/>
</dbReference>
<evidence type="ECO:0000256" key="8">
    <source>
        <dbReference type="RuleBase" id="RU003704"/>
    </source>
</evidence>
<dbReference type="NCBIfam" id="TIGR03828">
    <property type="entry name" value="pfkB"/>
    <property type="match status" value="1"/>
</dbReference>
<dbReference type="RefSeq" id="WP_207178611.1">
    <property type="nucleotide sequence ID" value="NZ_AP024145.1"/>
</dbReference>
<dbReference type="PANTHER" id="PTHR46566:SF5">
    <property type="entry name" value="1-PHOSPHOFRUCTOKINASE"/>
    <property type="match status" value="1"/>
</dbReference>
<dbReference type="InterPro" id="IPR002173">
    <property type="entry name" value="Carboh/pur_kinase_PfkB_CS"/>
</dbReference>
<dbReference type="InterPro" id="IPR017583">
    <property type="entry name" value="Tagatose/fructose_Pkinase"/>
</dbReference>
<evidence type="ECO:0000256" key="6">
    <source>
        <dbReference type="ARBA" id="ARBA00047745"/>
    </source>
</evidence>
<dbReference type="PROSITE" id="PS00583">
    <property type="entry name" value="PFKB_KINASES_1"/>
    <property type="match status" value="1"/>
</dbReference>
<gene>
    <name evidence="11" type="ORF">mvi_41170</name>
</gene>
<proteinExistence type="inferred from homology"/>
<dbReference type="Proteomes" id="UP000663508">
    <property type="component" value="Chromosome"/>
</dbReference>
<dbReference type="EMBL" id="AP024145">
    <property type="protein sequence ID" value="BCM85656.1"/>
    <property type="molecule type" value="Genomic_DNA"/>
</dbReference>
<feature type="domain" description="Carbohydrate kinase PfkB" evidence="10">
    <location>
        <begin position="8"/>
        <end position="298"/>
    </location>
</feature>
<dbReference type="GO" id="GO:0016052">
    <property type="term" value="P:carbohydrate catabolic process"/>
    <property type="evidence" value="ECO:0007669"/>
    <property type="project" value="UniProtKB-ARBA"/>
</dbReference>
<name>A0A8H9C897_9HYPH</name>
<evidence type="ECO:0000256" key="4">
    <source>
        <dbReference type="ARBA" id="ARBA00022777"/>
    </source>
</evidence>
<dbReference type="GO" id="GO:0005524">
    <property type="term" value="F:ATP binding"/>
    <property type="evidence" value="ECO:0007669"/>
    <property type="project" value="UniProtKB-UniRule"/>
</dbReference>
<comment type="catalytic activity">
    <reaction evidence="6 9">
        <text>beta-D-fructose 1-phosphate + ATP = beta-D-fructose 1,6-bisphosphate + ADP + H(+)</text>
        <dbReference type="Rhea" id="RHEA:14213"/>
        <dbReference type="ChEBI" id="CHEBI:15378"/>
        <dbReference type="ChEBI" id="CHEBI:30616"/>
        <dbReference type="ChEBI" id="CHEBI:32966"/>
        <dbReference type="ChEBI" id="CHEBI:138881"/>
        <dbReference type="ChEBI" id="CHEBI:456216"/>
        <dbReference type="EC" id="2.7.1.56"/>
    </reaction>
</comment>
<dbReference type="PANTHER" id="PTHR46566">
    <property type="entry name" value="1-PHOSPHOFRUCTOKINASE-RELATED"/>
    <property type="match status" value="1"/>
</dbReference>
<evidence type="ECO:0000256" key="7">
    <source>
        <dbReference type="PIRNR" id="PIRNR000535"/>
    </source>
</evidence>
<dbReference type="GO" id="GO:0008662">
    <property type="term" value="F:1-phosphofructokinase activity"/>
    <property type="evidence" value="ECO:0007669"/>
    <property type="project" value="UniProtKB-UniRule"/>
</dbReference>
<dbReference type="PIRSF" id="PIRSF000535">
    <property type="entry name" value="1PFK/6PFK/LacC"/>
    <property type="match status" value="1"/>
</dbReference>
<comment type="similarity">
    <text evidence="1 7 8">Belongs to the carbohydrate kinase PfkB family.</text>
</comment>
<dbReference type="InterPro" id="IPR002139">
    <property type="entry name" value="Ribo/fructo_kinase"/>
</dbReference>
<evidence type="ECO:0000259" key="10">
    <source>
        <dbReference type="Pfam" id="PF00294"/>
    </source>
</evidence>
<reference evidence="11" key="1">
    <citation type="submission" date="2020-11" db="EMBL/GenBank/DDBJ databases">
        <title>Complete genome sequence of a novel pathogenic Methylobacterium strain isolated from rice in Vietnam.</title>
        <authorList>
            <person name="Lai K."/>
            <person name="Okazaki S."/>
            <person name="Higashi K."/>
            <person name="Mori H."/>
            <person name="Toyoda A."/>
            <person name="Kurokawa K."/>
        </authorList>
    </citation>
    <scope>NUCLEOTIDE SEQUENCE</scope>
    <source>
        <strain evidence="11">VL1</strain>
    </source>
</reference>
<dbReference type="NCBIfam" id="TIGR03168">
    <property type="entry name" value="1-PFK"/>
    <property type="match status" value="1"/>
</dbReference>
<evidence type="ECO:0000256" key="1">
    <source>
        <dbReference type="ARBA" id="ARBA00010688"/>
    </source>
</evidence>
<dbReference type="PRINTS" id="PR00990">
    <property type="entry name" value="RIBOKINASE"/>
</dbReference>
<evidence type="ECO:0000256" key="5">
    <source>
        <dbReference type="ARBA" id="ARBA00022840"/>
    </source>
</evidence>
<dbReference type="InterPro" id="IPR029056">
    <property type="entry name" value="Ribokinase-like"/>
</dbReference>
<evidence type="ECO:0000256" key="3">
    <source>
        <dbReference type="ARBA" id="ARBA00022741"/>
    </source>
</evidence>
<dbReference type="GO" id="GO:0005829">
    <property type="term" value="C:cytosol"/>
    <property type="evidence" value="ECO:0007669"/>
    <property type="project" value="TreeGrafter"/>
</dbReference>
<dbReference type="Gene3D" id="3.40.1190.20">
    <property type="match status" value="1"/>
</dbReference>
<dbReference type="CDD" id="cd01164">
    <property type="entry name" value="FruK_PfkB_like"/>
    <property type="match status" value="1"/>
</dbReference>
<dbReference type="PROSITE" id="PS00584">
    <property type="entry name" value="PFKB_KINASES_2"/>
    <property type="match status" value="1"/>
</dbReference>
<evidence type="ECO:0000313" key="12">
    <source>
        <dbReference type="Proteomes" id="UP000663508"/>
    </source>
</evidence>
<dbReference type="GO" id="GO:0044281">
    <property type="term" value="P:small molecule metabolic process"/>
    <property type="evidence" value="ECO:0007669"/>
    <property type="project" value="UniProtKB-ARBA"/>
</dbReference>
<comment type="function">
    <text evidence="9">Catalyzes the ATP-dependent phosphorylation of fructose-l-phosphate to fructose-l,6-bisphosphate.</text>
</comment>
<evidence type="ECO:0000256" key="9">
    <source>
        <dbReference type="RuleBase" id="RU369061"/>
    </source>
</evidence>
<dbReference type="FunFam" id="3.40.1190.20:FF:000001">
    <property type="entry name" value="Phosphofructokinase"/>
    <property type="match status" value="1"/>
</dbReference>